<protein>
    <submittedName>
        <fullName evidence="2">Uncharacterized protein</fullName>
    </submittedName>
</protein>
<sequence length="61" mass="6875">MNRNTLKWLNFTLTIIALFAIYVFLDGIIDPSMQGLLIIGLLIVGMVSLVLVLRRENENGK</sequence>
<comment type="caution">
    <text evidence="2">The sequence shown here is derived from an EMBL/GenBank/DDBJ whole genome shotgun (WGS) entry which is preliminary data.</text>
</comment>
<proteinExistence type="predicted"/>
<dbReference type="Proteomes" id="UP000315103">
    <property type="component" value="Unassembled WGS sequence"/>
</dbReference>
<organism evidence="2 3">
    <name type="scientific">Salinicoccus cyprini</name>
    <dbReference type="NCBI Taxonomy" id="2493691"/>
    <lineage>
        <taxon>Bacteria</taxon>
        <taxon>Bacillati</taxon>
        <taxon>Bacillota</taxon>
        <taxon>Bacilli</taxon>
        <taxon>Bacillales</taxon>
        <taxon>Staphylococcaceae</taxon>
        <taxon>Salinicoccus</taxon>
    </lineage>
</organism>
<dbReference type="OrthoDB" id="2390437at2"/>
<dbReference type="EMBL" id="VMSJ01000003">
    <property type="protein sequence ID" value="TVT27699.1"/>
    <property type="molecule type" value="Genomic_DNA"/>
</dbReference>
<keyword evidence="1" id="KW-0812">Transmembrane</keyword>
<keyword evidence="1" id="KW-1133">Transmembrane helix</keyword>
<name>A0A558ATW1_9STAP</name>
<feature type="transmembrane region" description="Helical" evidence="1">
    <location>
        <begin position="35"/>
        <end position="53"/>
    </location>
</feature>
<evidence type="ECO:0000313" key="2">
    <source>
        <dbReference type="EMBL" id="TVT27699.1"/>
    </source>
</evidence>
<accession>A0A558ATW1</accession>
<evidence type="ECO:0000256" key="1">
    <source>
        <dbReference type="SAM" id="Phobius"/>
    </source>
</evidence>
<gene>
    <name evidence="2" type="ORF">FO441_08305</name>
</gene>
<dbReference type="RefSeq" id="WP_145288546.1">
    <property type="nucleotide sequence ID" value="NZ_VMSJ01000003.1"/>
</dbReference>
<evidence type="ECO:0000313" key="3">
    <source>
        <dbReference type="Proteomes" id="UP000315103"/>
    </source>
</evidence>
<dbReference type="AlphaFoldDB" id="A0A558ATW1"/>
<keyword evidence="3" id="KW-1185">Reference proteome</keyword>
<keyword evidence="1" id="KW-0472">Membrane</keyword>
<feature type="transmembrane region" description="Helical" evidence="1">
    <location>
        <begin position="9"/>
        <end position="29"/>
    </location>
</feature>
<reference evidence="2 3" key="1">
    <citation type="submission" date="2019-07" db="EMBL/GenBank/DDBJ databases">
        <title>Salinicoccus cyprini sp. nov., isolated from gastro-intestinal tract of mirror carp, Cyprinus carpio var. specularis, collected from Gobind Sagar Reservoir, Himachal Pradesh, India.</title>
        <authorList>
            <person name="Talwar C."/>
            <person name="Singh A.K."/>
            <person name="Lal R."/>
            <person name="Negi R.K."/>
        </authorList>
    </citation>
    <scope>NUCLEOTIDE SEQUENCE [LARGE SCALE GENOMIC DNA]</scope>
    <source>
        <strain evidence="2 3">CT19</strain>
    </source>
</reference>